<dbReference type="PANTHER" id="PTHR30146">
    <property type="entry name" value="LACI-RELATED TRANSCRIPTIONAL REPRESSOR"/>
    <property type="match status" value="1"/>
</dbReference>
<keyword evidence="3" id="KW-0804">Transcription</keyword>
<dbReference type="Pfam" id="PF13377">
    <property type="entry name" value="Peripla_BP_3"/>
    <property type="match status" value="1"/>
</dbReference>
<dbReference type="CDD" id="cd01392">
    <property type="entry name" value="HTH_LacI"/>
    <property type="match status" value="1"/>
</dbReference>
<dbReference type="EMBL" id="VULX01000010">
    <property type="protein sequence ID" value="MSR91373.1"/>
    <property type="molecule type" value="Genomic_DNA"/>
</dbReference>
<protein>
    <submittedName>
        <fullName evidence="5">LacI family transcriptional regulator</fullName>
    </submittedName>
</protein>
<proteinExistence type="predicted"/>
<dbReference type="InterPro" id="IPR046335">
    <property type="entry name" value="LacI/GalR-like_sensor"/>
</dbReference>
<evidence type="ECO:0000256" key="3">
    <source>
        <dbReference type="ARBA" id="ARBA00023163"/>
    </source>
</evidence>
<evidence type="ECO:0000256" key="2">
    <source>
        <dbReference type="ARBA" id="ARBA00023125"/>
    </source>
</evidence>
<comment type="caution">
    <text evidence="5">The sequence shown here is derived from an EMBL/GenBank/DDBJ whole genome shotgun (WGS) entry which is preliminary data.</text>
</comment>
<keyword evidence="1" id="KW-0805">Transcription regulation</keyword>
<keyword evidence="2" id="KW-0238">DNA-binding</keyword>
<dbReference type="PANTHER" id="PTHR30146:SF24">
    <property type="entry name" value="XYLOSE OPERON REGULATORY PROTEIN"/>
    <property type="match status" value="1"/>
</dbReference>
<reference evidence="5 6" key="1">
    <citation type="submission" date="2019-08" db="EMBL/GenBank/DDBJ databases">
        <title>In-depth cultivation of the pig gut microbiome towards novel bacterial diversity and tailored functional studies.</title>
        <authorList>
            <person name="Wylensek D."/>
            <person name="Hitch T.C.A."/>
            <person name="Clavel T."/>
        </authorList>
    </citation>
    <scope>NUCLEOTIDE SEQUENCE [LARGE SCALE GENOMIC DNA]</scope>
    <source>
        <strain evidence="5 6">WCA-383-APC-5B</strain>
    </source>
</reference>
<dbReference type="Proteomes" id="UP000460287">
    <property type="component" value="Unassembled WGS sequence"/>
</dbReference>
<dbReference type="Pfam" id="PF00356">
    <property type="entry name" value="LacI"/>
    <property type="match status" value="1"/>
</dbReference>
<dbReference type="SMART" id="SM00354">
    <property type="entry name" value="HTH_LACI"/>
    <property type="match status" value="1"/>
</dbReference>
<dbReference type="SUPFAM" id="SSF47413">
    <property type="entry name" value="lambda repressor-like DNA-binding domains"/>
    <property type="match status" value="1"/>
</dbReference>
<dbReference type="PROSITE" id="PS50932">
    <property type="entry name" value="HTH_LACI_2"/>
    <property type="match status" value="1"/>
</dbReference>
<dbReference type="CDD" id="cd06267">
    <property type="entry name" value="PBP1_LacI_sugar_binding-like"/>
    <property type="match status" value="1"/>
</dbReference>
<name>A0A7X2MYG3_9CLOT</name>
<feature type="domain" description="HTH lacI-type" evidence="4">
    <location>
        <begin position="22"/>
        <end position="76"/>
    </location>
</feature>
<gene>
    <name evidence="5" type="ORF">FYJ33_08090</name>
</gene>
<organism evidence="5 6">
    <name type="scientific">Inconstantimicrobium porci</name>
    <dbReference type="NCBI Taxonomy" id="2652291"/>
    <lineage>
        <taxon>Bacteria</taxon>
        <taxon>Bacillati</taxon>
        <taxon>Bacillota</taxon>
        <taxon>Clostridia</taxon>
        <taxon>Eubacteriales</taxon>
        <taxon>Clostridiaceae</taxon>
        <taxon>Inconstantimicrobium</taxon>
    </lineage>
</organism>
<dbReference type="PROSITE" id="PS00356">
    <property type="entry name" value="HTH_LACI_1"/>
    <property type="match status" value="1"/>
</dbReference>
<evidence type="ECO:0000259" key="4">
    <source>
        <dbReference type="PROSITE" id="PS50932"/>
    </source>
</evidence>
<sequence>MFYIINNLIYRRKLLMNNLEKTTIKDVAKEAGVSTATVSYVINNLDKIKPDTRERVLAAIKKLNYTPNSAARSLAKKEAKQIALIMPFEDKSKRSILTENPFFQEFIGGVQYKCSETGYNATILGIDNEQRFSELINSGDLTGIIVLGYIGENNYRLLSKLNLPTILVDQERNENCFTNLLADDENGGLIGAEYLINNGHTKIGFAAGNFWSTPIYQYRFNGFRKALSLHNINFNPALIFQDEISYDDGFKLASKIKDNLDNMTALFCASDILALGIIKGLHSLGINVPEDISIIGFDNIKHSQFFIPGLTTINQDIFSKGEKAVDIIINKVSSSEKLQNETIISNVSLVERESVKKG</sequence>
<keyword evidence="6" id="KW-1185">Reference proteome</keyword>
<dbReference type="SUPFAM" id="SSF53822">
    <property type="entry name" value="Periplasmic binding protein-like I"/>
    <property type="match status" value="1"/>
</dbReference>
<dbReference type="Gene3D" id="1.10.260.40">
    <property type="entry name" value="lambda repressor-like DNA-binding domains"/>
    <property type="match status" value="1"/>
</dbReference>
<evidence type="ECO:0000256" key="1">
    <source>
        <dbReference type="ARBA" id="ARBA00023015"/>
    </source>
</evidence>
<dbReference type="FunFam" id="1.10.260.40:FF:000002">
    <property type="entry name" value="HTH-type transcriptional repressor PurR"/>
    <property type="match status" value="1"/>
</dbReference>
<evidence type="ECO:0000313" key="5">
    <source>
        <dbReference type="EMBL" id="MSR91373.1"/>
    </source>
</evidence>
<dbReference type="InterPro" id="IPR010982">
    <property type="entry name" value="Lambda_DNA-bd_dom_sf"/>
</dbReference>
<dbReference type="PRINTS" id="PR00036">
    <property type="entry name" value="HTHLACI"/>
</dbReference>
<dbReference type="GO" id="GO:0000976">
    <property type="term" value="F:transcription cis-regulatory region binding"/>
    <property type="evidence" value="ECO:0007669"/>
    <property type="project" value="TreeGrafter"/>
</dbReference>
<evidence type="ECO:0000313" key="6">
    <source>
        <dbReference type="Proteomes" id="UP000460287"/>
    </source>
</evidence>
<dbReference type="Gene3D" id="3.40.50.2300">
    <property type="match status" value="2"/>
</dbReference>
<accession>A0A7X2MYG3</accession>
<dbReference type="GO" id="GO:0003700">
    <property type="term" value="F:DNA-binding transcription factor activity"/>
    <property type="evidence" value="ECO:0007669"/>
    <property type="project" value="TreeGrafter"/>
</dbReference>
<dbReference type="AlphaFoldDB" id="A0A7X2MYG3"/>
<dbReference type="InterPro" id="IPR028082">
    <property type="entry name" value="Peripla_BP_I"/>
</dbReference>
<dbReference type="InterPro" id="IPR000843">
    <property type="entry name" value="HTH_LacI"/>
</dbReference>